<name>A0A4U0PB62_9NEIS</name>
<dbReference type="InterPro" id="IPR003610">
    <property type="entry name" value="CBM5/12"/>
</dbReference>
<dbReference type="Gene3D" id="2.10.10.20">
    <property type="entry name" value="Carbohydrate-binding module superfamily 5/12"/>
    <property type="match status" value="2"/>
</dbReference>
<feature type="domain" description="Chitin-binding type-3" evidence="3">
    <location>
        <begin position="286"/>
        <end position="334"/>
    </location>
</feature>
<evidence type="ECO:0000256" key="2">
    <source>
        <dbReference type="SAM" id="SignalP"/>
    </source>
</evidence>
<dbReference type="GO" id="GO:0005576">
    <property type="term" value="C:extracellular region"/>
    <property type="evidence" value="ECO:0007669"/>
    <property type="project" value="InterPro"/>
</dbReference>
<evidence type="ECO:0000259" key="3">
    <source>
        <dbReference type="SMART" id="SM00495"/>
    </source>
</evidence>
<dbReference type="Proteomes" id="UP000310016">
    <property type="component" value="Unassembled WGS sequence"/>
</dbReference>
<dbReference type="Pfam" id="PF02839">
    <property type="entry name" value="CBM_5_12"/>
    <property type="match status" value="2"/>
</dbReference>
<dbReference type="GO" id="GO:0004553">
    <property type="term" value="F:hydrolase activity, hydrolyzing O-glycosyl compounds"/>
    <property type="evidence" value="ECO:0007669"/>
    <property type="project" value="InterPro"/>
</dbReference>
<feature type="chain" id="PRO_5020633454" description="Chitin-binding type-3 domain-containing protein" evidence="2">
    <location>
        <begin position="19"/>
        <end position="570"/>
    </location>
</feature>
<dbReference type="RefSeq" id="WP_136775086.1">
    <property type="nucleotide sequence ID" value="NZ_SUMF01000050.1"/>
</dbReference>
<proteinExistence type="predicted"/>
<keyword evidence="2" id="KW-0732">Signal</keyword>
<dbReference type="AlphaFoldDB" id="A0A4U0PB62"/>
<dbReference type="OrthoDB" id="6397878at2"/>
<dbReference type="GO" id="GO:0030246">
    <property type="term" value="F:carbohydrate binding"/>
    <property type="evidence" value="ECO:0007669"/>
    <property type="project" value="InterPro"/>
</dbReference>
<dbReference type="CDD" id="cd12214">
    <property type="entry name" value="ChiA1_BD"/>
    <property type="match status" value="2"/>
</dbReference>
<dbReference type="InterPro" id="IPR036573">
    <property type="entry name" value="CBM_sf_5/12"/>
</dbReference>
<dbReference type="GO" id="GO:0005975">
    <property type="term" value="P:carbohydrate metabolic process"/>
    <property type="evidence" value="ECO:0007669"/>
    <property type="project" value="InterPro"/>
</dbReference>
<evidence type="ECO:0000256" key="1">
    <source>
        <dbReference type="ARBA" id="ARBA00022801"/>
    </source>
</evidence>
<accession>A0A4U0PB62</accession>
<feature type="domain" description="Chitin-binding type-3" evidence="3">
    <location>
        <begin position="229"/>
        <end position="277"/>
    </location>
</feature>
<sequence length="570" mass="61330">MRVLIPGLAGLAFAGAAAMGGAAEPASCIWHAERLGMAQARWPVGETRRVAPLSPQAIVMGGQGCGAWVREGAGLRQYDSAGLLLGTIDLAQLRQRHAADALVAAAIARQIDAADAMLALDARDGSLWLAAGTSLLHLDAGGKVLASLFHEQPVVQIEVDLLGTLWVLDEVGLGRYRADGSLLARYALGEQYPDVQRVAFDTLGGKLWLIAPRRVWQVEPTQLAVPLAPLAWREGLAYQAGQTVSFAGHLYRAQLAHIAPEDSDWTPAAAPALWQYVGTQPTASVPLPWRSDAEYRIGETVRYQDRVYRALASHSTYPQTGWTPANAPALWRLVSDESPDAPVVDEARVIEVSEPLADVAINPKSGELWLLGQHTLWAYGWDVQQRYQADLATWDIVQPQALRFDAAGETFWLHSAGKLTPFGVDGTARDARPVAADHAVLGTTALRILPTLVLKDPPPKDGGSQPTFVFQYDAMCSGRPCDFDRAHYEGYQWQVSLDDGAVTGQLVFDAVHHTARLTPTQPLADGVHLLRASITDQLGSRSTQLEHVFNVTPGALPTSNGDAPAGDLPG</sequence>
<feature type="signal peptide" evidence="2">
    <location>
        <begin position="1"/>
        <end position="18"/>
    </location>
</feature>
<organism evidence="4 5">
    <name type="scientific">Chitiniphilus eburneus</name>
    <dbReference type="NCBI Taxonomy" id="2571148"/>
    <lineage>
        <taxon>Bacteria</taxon>
        <taxon>Pseudomonadati</taxon>
        <taxon>Pseudomonadota</taxon>
        <taxon>Betaproteobacteria</taxon>
        <taxon>Neisseriales</taxon>
        <taxon>Chitinibacteraceae</taxon>
        <taxon>Chitiniphilus</taxon>
    </lineage>
</organism>
<gene>
    <name evidence="4" type="ORF">FAZ21_19390</name>
</gene>
<keyword evidence="5" id="KW-1185">Reference proteome</keyword>
<dbReference type="EMBL" id="SUMF01000050">
    <property type="protein sequence ID" value="TJZ64142.1"/>
    <property type="molecule type" value="Genomic_DNA"/>
</dbReference>
<protein>
    <recommendedName>
        <fullName evidence="3">Chitin-binding type-3 domain-containing protein</fullName>
    </recommendedName>
</protein>
<comment type="caution">
    <text evidence="4">The sequence shown here is derived from an EMBL/GenBank/DDBJ whole genome shotgun (WGS) entry which is preliminary data.</text>
</comment>
<keyword evidence="1" id="KW-0378">Hydrolase</keyword>
<reference evidence="4 5" key="1">
    <citation type="submission" date="2019-04" db="EMBL/GenBank/DDBJ databases">
        <title>Chitiniphilus eburnea sp. nov., a novel chitinolytic bacterium isolated from aquaculture sludge.</title>
        <authorList>
            <person name="Sheng M."/>
        </authorList>
    </citation>
    <scope>NUCLEOTIDE SEQUENCE [LARGE SCALE GENOMIC DNA]</scope>
    <source>
        <strain evidence="4 5">HX-2-15</strain>
    </source>
</reference>
<evidence type="ECO:0000313" key="5">
    <source>
        <dbReference type="Proteomes" id="UP000310016"/>
    </source>
</evidence>
<dbReference type="SUPFAM" id="SSF51055">
    <property type="entry name" value="Carbohydrate binding domain"/>
    <property type="match status" value="2"/>
</dbReference>
<evidence type="ECO:0000313" key="4">
    <source>
        <dbReference type="EMBL" id="TJZ64142.1"/>
    </source>
</evidence>
<dbReference type="SMART" id="SM00495">
    <property type="entry name" value="ChtBD3"/>
    <property type="match status" value="2"/>
</dbReference>
<dbReference type="SUPFAM" id="SSF101898">
    <property type="entry name" value="NHL repeat"/>
    <property type="match status" value="1"/>
</dbReference>